<dbReference type="EnsemblPlants" id="OBART03G27710.1">
    <property type="protein sequence ID" value="OBART03G27710.1"/>
    <property type="gene ID" value="OBART03G27710"/>
</dbReference>
<protein>
    <submittedName>
        <fullName evidence="2">Uncharacterized protein</fullName>
    </submittedName>
</protein>
<name>A0A0D3FLV0_9ORYZ</name>
<dbReference type="Proteomes" id="UP000026960">
    <property type="component" value="Chromosome 3"/>
</dbReference>
<accession>A0A0D3FLV0</accession>
<reference evidence="2" key="1">
    <citation type="journal article" date="2009" name="Rice">
        <title>De Novo Next Generation Sequencing of Plant Genomes.</title>
        <authorList>
            <person name="Rounsley S."/>
            <person name="Marri P.R."/>
            <person name="Yu Y."/>
            <person name="He R."/>
            <person name="Sisneros N."/>
            <person name="Goicoechea J.L."/>
            <person name="Lee S.J."/>
            <person name="Angelova A."/>
            <person name="Kudrna D."/>
            <person name="Luo M."/>
            <person name="Affourtit J."/>
            <person name="Desany B."/>
            <person name="Knight J."/>
            <person name="Niazi F."/>
            <person name="Egholm M."/>
            <person name="Wing R.A."/>
        </authorList>
    </citation>
    <scope>NUCLEOTIDE SEQUENCE [LARGE SCALE GENOMIC DNA]</scope>
    <source>
        <strain evidence="2">cv. IRGC 105608</strain>
    </source>
</reference>
<sequence length="148" mass="15959">MQQQYRVVGQPEQQRCQLRINVGLDLMLELLCLSVASLSPSDFLRRASPLLVRPPRLSSSSRRGTEWGGQGKVALEAAQRRINDGSVLVFVASPPPALSATRSGRRSPVSSGVGAPRRLRGVASFSGPTAFPIKPESPRQLSSLDQQA</sequence>
<feature type="region of interest" description="Disordered" evidence="1">
    <location>
        <begin position="96"/>
        <end position="148"/>
    </location>
</feature>
<dbReference type="Gramene" id="OBART03G27710.1">
    <property type="protein sequence ID" value="OBART03G27710.1"/>
    <property type="gene ID" value="OBART03G27710"/>
</dbReference>
<evidence type="ECO:0000313" key="3">
    <source>
        <dbReference type="Proteomes" id="UP000026960"/>
    </source>
</evidence>
<feature type="compositionally biased region" description="Polar residues" evidence="1">
    <location>
        <begin position="139"/>
        <end position="148"/>
    </location>
</feature>
<proteinExistence type="predicted"/>
<keyword evidence="3" id="KW-1185">Reference proteome</keyword>
<organism evidence="2">
    <name type="scientific">Oryza barthii</name>
    <dbReference type="NCBI Taxonomy" id="65489"/>
    <lineage>
        <taxon>Eukaryota</taxon>
        <taxon>Viridiplantae</taxon>
        <taxon>Streptophyta</taxon>
        <taxon>Embryophyta</taxon>
        <taxon>Tracheophyta</taxon>
        <taxon>Spermatophyta</taxon>
        <taxon>Magnoliopsida</taxon>
        <taxon>Liliopsida</taxon>
        <taxon>Poales</taxon>
        <taxon>Poaceae</taxon>
        <taxon>BOP clade</taxon>
        <taxon>Oryzoideae</taxon>
        <taxon>Oryzeae</taxon>
        <taxon>Oryzinae</taxon>
        <taxon>Oryza</taxon>
    </lineage>
</organism>
<evidence type="ECO:0000256" key="1">
    <source>
        <dbReference type="SAM" id="MobiDB-lite"/>
    </source>
</evidence>
<dbReference type="HOGENOM" id="CLU_1761552_0_0_1"/>
<evidence type="ECO:0000313" key="2">
    <source>
        <dbReference type="EnsemblPlants" id="OBART03G27710.1"/>
    </source>
</evidence>
<dbReference type="AlphaFoldDB" id="A0A0D3FLV0"/>
<dbReference type="STRING" id="65489.A0A0D3FLV0"/>
<dbReference type="PaxDb" id="65489-OBART03G27710.1"/>
<reference evidence="2" key="2">
    <citation type="submission" date="2015-03" db="UniProtKB">
        <authorList>
            <consortium name="EnsemblPlants"/>
        </authorList>
    </citation>
    <scope>IDENTIFICATION</scope>
</reference>